<sequence length="146" mass="16813">MKKVFIASVFFIAFGFSGFAQDWFTNFDKAKQEASQSHHNIILVFQGSDWCTPCIKLDKEIWSTAEFQELAKDHFVMMQADFPRKKANKLPEDIAEQNGMLAEKYNKQGYFPFVVVLNPEGKVLGNAGYEKMSPTEYYKKLASFEK</sequence>
<dbReference type="Proteomes" id="UP001156141">
    <property type="component" value="Unassembled WGS sequence"/>
</dbReference>
<feature type="chain" id="PRO_5045051353" evidence="2">
    <location>
        <begin position="21"/>
        <end position="146"/>
    </location>
</feature>
<dbReference type="EMBL" id="JAKVQD010000002">
    <property type="protein sequence ID" value="MCH4552581.1"/>
    <property type="molecule type" value="Genomic_DNA"/>
</dbReference>
<evidence type="ECO:0000313" key="3">
    <source>
        <dbReference type="EMBL" id="MCH4552581.1"/>
    </source>
</evidence>
<feature type="signal peptide" evidence="2">
    <location>
        <begin position="1"/>
        <end position="20"/>
    </location>
</feature>
<protein>
    <submittedName>
        <fullName evidence="3">Thioredoxin family protein</fullName>
    </submittedName>
</protein>
<organism evidence="3 4">
    <name type="scientific">Aestuariibaculum lutulentum</name>
    <dbReference type="NCBI Taxonomy" id="2920935"/>
    <lineage>
        <taxon>Bacteria</taxon>
        <taxon>Pseudomonadati</taxon>
        <taxon>Bacteroidota</taxon>
        <taxon>Flavobacteriia</taxon>
        <taxon>Flavobacteriales</taxon>
        <taxon>Flavobacteriaceae</taxon>
    </lineage>
</organism>
<reference evidence="3" key="1">
    <citation type="submission" date="2022-02" db="EMBL/GenBank/DDBJ databases">
        <title>Aestuariibaculum sp., a marine bacterium isolated from sediment in Guangxi.</title>
        <authorList>
            <person name="Ying J."/>
        </authorList>
    </citation>
    <scope>NUCLEOTIDE SEQUENCE</scope>
    <source>
        <strain evidence="3">L182</strain>
    </source>
</reference>
<proteinExistence type="predicted"/>
<name>A0ABS9RJB7_9FLAO</name>
<dbReference type="PANTHER" id="PTHR15337:SF11">
    <property type="entry name" value="THIOREDOXIN DOMAIN-CONTAINING PROTEIN"/>
    <property type="match status" value="1"/>
</dbReference>
<dbReference type="RefSeq" id="WP_240572912.1">
    <property type="nucleotide sequence ID" value="NZ_CP136709.1"/>
</dbReference>
<keyword evidence="1 2" id="KW-0732">Signal</keyword>
<gene>
    <name evidence="3" type="ORF">MKW35_08115</name>
</gene>
<dbReference type="InterPro" id="IPR051099">
    <property type="entry name" value="AGR/TXD"/>
</dbReference>
<dbReference type="Gene3D" id="3.40.30.10">
    <property type="entry name" value="Glutaredoxin"/>
    <property type="match status" value="1"/>
</dbReference>
<accession>A0ABS9RJB7</accession>
<dbReference type="InterPro" id="IPR036249">
    <property type="entry name" value="Thioredoxin-like_sf"/>
</dbReference>
<dbReference type="SUPFAM" id="SSF52833">
    <property type="entry name" value="Thioredoxin-like"/>
    <property type="match status" value="1"/>
</dbReference>
<evidence type="ECO:0000256" key="1">
    <source>
        <dbReference type="ARBA" id="ARBA00022729"/>
    </source>
</evidence>
<comment type="caution">
    <text evidence="3">The sequence shown here is derived from an EMBL/GenBank/DDBJ whole genome shotgun (WGS) entry which is preliminary data.</text>
</comment>
<dbReference type="Pfam" id="PF13899">
    <property type="entry name" value="Thioredoxin_7"/>
    <property type="match status" value="1"/>
</dbReference>
<evidence type="ECO:0000313" key="4">
    <source>
        <dbReference type="Proteomes" id="UP001156141"/>
    </source>
</evidence>
<dbReference type="PANTHER" id="PTHR15337">
    <property type="entry name" value="ANTERIOR GRADIENT PROTEIN-RELATED"/>
    <property type="match status" value="1"/>
</dbReference>
<keyword evidence="4" id="KW-1185">Reference proteome</keyword>
<evidence type="ECO:0000256" key="2">
    <source>
        <dbReference type="SAM" id="SignalP"/>
    </source>
</evidence>